<dbReference type="STRING" id="151549.A0A4C1YH42"/>
<dbReference type="Proteomes" id="UP000299102">
    <property type="component" value="Unassembled WGS sequence"/>
</dbReference>
<dbReference type="AlphaFoldDB" id="A0A4C1YH42"/>
<proteinExistence type="predicted"/>
<dbReference type="EMBL" id="BGZK01001193">
    <property type="protein sequence ID" value="GBP73959.1"/>
    <property type="molecule type" value="Genomic_DNA"/>
</dbReference>
<name>A0A4C1YH42_EUMVA</name>
<evidence type="ECO:0000256" key="1">
    <source>
        <dbReference type="SAM" id="MobiDB-lite"/>
    </source>
</evidence>
<dbReference type="OrthoDB" id="6611181at2759"/>
<sequence length="736" mass="83006">MVSPDFTTAAPKNVLFCGVICLVIAEPDPKKYRANAKDQQANKPDLSLTNEEKEFLREVESKFGIKSDITTENPKTESNDETSPFPAVIAIEIVNDTNVDSKGKRTIDANLGYGYKTNNGYTYAYFGKPTQEKGKFMIYPYSQEDIPPPRPDQYQQSIAVSSTVAPHLQQLYVSPGKSVVSNVEIQPSQAFELVPVHEQPTYNYQQPRTEINTKYEKVVGQHVPPSLSTQYPITETSQHSFVDSPQSILYTTYNGGQISGLSGNFPSVSPQYFVDSSQLLHHPQFQSAGLTADHLRAHGQQLTQRVVPVLILRVPSSQIINPTSELYPNLPQNYPLSQHLNSVNLQKLVQQYFRNSGYPQNSQFLKFSAQPSPIPTPIPSYESQQYIAPVHSHPSYTYADYSGVQYSAARPVVANYHASSASYPTQYYYSQTKPQQLSLQPQYQYRQEHIQPSREYYTKTVSQYQPTQTLKQTQSHSGLEHQNTGHKSVTIYEPEPTQQITPEYDTTKTSKHEYLPPSTPAPVYGPAKETQQIQEQQVVYNQASEPLSVQADDFQYTGNEGNVQKETLAIYPNQVSYEPEQQYQIKYVYQQPQHYDTTEKSYQLSENYPGAHHTQATVLPLNYNNLRIQNGAQKIDYVTPSPHLAKHPYNVMVPQIVLKNDEKVSHVYSQSVPQYTSSVATKEGDNSLAYLPPTGSQQTLAYQANYQSYPKRMVETDKTANSRGELKSISDGKKSS</sequence>
<feature type="region of interest" description="Disordered" evidence="1">
    <location>
        <begin position="713"/>
        <end position="736"/>
    </location>
</feature>
<feature type="compositionally biased region" description="Polar residues" evidence="1">
    <location>
        <begin position="471"/>
        <end position="487"/>
    </location>
</feature>
<evidence type="ECO:0000313" key="2">
    <source>
        <dbReference type="EMBL" id="GBP73959.1"/>
    </source>
</evidence>
<gene>
    <name evidence="2" type="ORF">EVAR_56117_1</name>
</gene>
<feature type="region of interest" description="Disordered" evidence="1">
    <location>
        <begin position="471"/>
        <end position="502"/>
    </location>
</feature>
<evidence type="ECO:0000313" key="3">
    <source>
        <dbReference type="Proteomes" id="UP000299102"/>
    </source>
</evidence>
<keyword evidence="3" id="KW-1185">Reference proteome</keyword>
<accession>A0A4C1YH42</accession>
<comment type="caution">
    <text evidence="2">The sequence shown here is derived from an EMBL/GenBank/DDBJ whole genome shotgun (WGS) entry which is preliminary data.</text>
</comment>
<protein>
    <submittedName>
        <fullName evidence="2">Uncharacterized protein</fullName>
    </submittedName>
</protein>
<organism evidence="2 3">
    <name type="scientific">Eumeta variegata</name>
    <name type="common">Bagworm moth</name>
    <name type="synonym">Eumeta japonica</name>
    <dbReference type="NCBI Taxonomy" id="151549"/>
    <lineage>
        <taxon>Eukaryota</taxon>
        <taxon>Metazoa</taxon>
        <taxon>Ecdysozoa</taxon>
        <taxon>Arthropoda</taxon>
        <taxon>Hexapoda</taxon>
        <taxon>Insecta</taxon>
        <taxon>Pterygota</taxon>
        <taxon>Neoptera</taxon>
        <taxon>Endopterygota</taxon>
        <taxon>Lepidoptera</taxon>
        <taxon>Glossata</taxon>
        <taxon>Ditrysia</taxon>
        <taxon>Tineoidea</taxon>
        <taxon>Psychidae</taxon>
        <taxon>Oiketicinae</taxon>
        <taxon>Eumeta</taxon>
    </lineage>
</organism>
<reference evidence="2 3" key="1">
    <citation type="journal article" date="2019" name="Commun. Biol.">
        <title>The bagworm genome reveals a unique fibroin gene that provides high tensile strength.</title>
        <authorList>
            <person name="Kono N."/>
            <person name="Nakamura H."/>
            <person name="Ohtoshi R."/>
            <person name="Tomita M."/>
            <person name="Numata K."/>
            <person name="Arakawa K."/>
        </authorList>
    </citation>
    <scope>NUCLEOTIDE SEQUENCE [LARGE SCALE GENOMIC DNA]</scope>
</reference>